<accession>A0A8X6L9T2</accession>
<gene>
    <name evidence="1" type="primary">NCL1_22075</name>
    <name evidence="1" type="ORF">TNCT_402211</name>
</gene>
<dbReference type="OrthoDB" id="6433419at2759"/>
<organism evidence="1 2">
    <name type="scientific">Trichonephila clavata</name>
    <name type="common">Joro spider</name>
    <name type="synonym">Nephila clavata</name>
    <dbReference type="NCBI Taxonomy" id="2740835"/>
    <lineage>
        <taxon>Eukaryota</taxon>
        <taxon>Metazoa</taxon>
        <taxon>Ecdysozoa</taxon>
        <taxon>Arthropoda</taxon>
        <taxon>Chelicerata</taxon>
        <taxon>Arachnida</taxon>
        <taxon>Araneae</taxon>
        <taxon>Araneomorphae</taxon>
        <taxon>Entelegynae</taxon>
        <taxon>Araneoidea</taxon>
        <taxon>Nephilidae</taxon>
        <taxon>Trichonephila</taxon>
    </lineage>
</organism>
<evidence type="ECO:0000313" key="1">
    <source>
        <dbReference type="EMBL" id="GFR02936.1"/>
    </source>
</evidence>
<evidence type="ECO:0000313" key="2">
    <source>
        <dbReference type="Proteomes" id="UP000887116"/>
    </source>
</evidence>
<comment type="caution">
    <text evidence="1">The sequence shown here is derived from an EMBL/GenBank/DDBJ whole genome shotgun (WGS) entry which is preliminary data.</text>
</comment>
<reference evidence="1" key="1">
    <citation type="submission" date="2020-07" db="EMBL/GenBank/DDBJ databases">
        <title>Multicomponent nature underlies the extraordinary mechanical properties of spider dragline silk.</title>
        <authorList>
            <person name="Kono N."/>
            <person name="Nakamura H."/>
            <person name="Mori M."/>
            <person name="Yoshida Y."/>
            <person name="Ohtoshi R."/>
            <person name="Malay A.D."/>
            <person name="Moran D.A.P."/>
            <person name="Tomita M."/>
            <person name="Numata K."/>
            <person name="Arakawa K."/>
        </authorList>
    </citation>
    <scope>NUCLEOTIDE SEQUENCE</scope>
</reference>
<dbReference type="Proteomes" id="UP000887116">
    <property type="component" value="Unassembled WGS sequence"/>
</dbReference>
<protein>
    <submittedName>
        <fullName evidence="1">Uncharacterized protein</fullName>
    </submittedName>
</protein>
<dbReference type="EMBL" id="BMAO01035317">
    <property type="protein sequence ID" value="GFR02936.1"/>
    <property type="molecule type" value="Genomic_DNA"/>
</dbReference>
<dbReference type="AlphaFoldDB" id="A0A8X6L9T2"/>
<keyword evidence="2" id="KW-1185">Reference proteome</keyword>
<proteinExistence type="predicted"/>
<name>A0A8X6L9T2_TRICU</name>
<sequence>MDQARKRLPIFKRLAGAKWGCGRAILNITYKTYDQPVLNYCNEVLFTASNKVLGMLDVFQNQALRLIPGGVKTTLVLVMHLLCNLKPMTNLVGKNAAILYNRLTGLPNISFWREYDFNRSRNLKTQCIREIAQYNAINDEDL</sequence>